<dbReference type="FunFam" id="3.40.50.2000:FF:000040">
    <property type="entry name" value="UDP-glycosyltransferase 76C1"/>
    <property type="match status" value="2"/>
</dbReference>
<protein>
    <recommendedName>
        <fullName evidence="7">UDP-glycosyltransferases domain-containing protein</fullName>
    </recommendedName>
</protein>
<dbReference type="PANTHER" id="PTHR11926:SF1489">
    <property type="entry name" value="HEXOSYLTRANSFERASE-RELATED"/>
    <property type="match status" value="1"/>
</dbReference>
<organism evidence="5 6">
    <name type="scientific">Acer yangbiense</name>
    <dbReference type="NCBI Taxonomy" id="1000413"/>
    <lineage>
        <taxon>Eukaryota</taxon>
        <taxon>Viridiplantae</taxon>
        <taxon>Streptophyta</taxon>
        <taxon>Embryophyta</taxon>
        <taxon>Tracheophyta</taxon>
        <taxon>Spermatophyta</taxon>
        <taxon>Magnoliopsida</taxon>
        <taxon>eudicotyledons</taxon>
        <taxon>Gunneridae</taxon>
        <taxon>Pentapetalae</taxon>
        <taxon>rosids</taxon>
        <taxon>malvids</taxon>
        <taxon>Sapindales</taxon>
        <taxon>Sapindaceae</taxon>
        <taxon>Hippocastanoideae</taxon>
        <taxon>Acereae</taxon>
        <taxon>Acer</taxon>
    </lineage>
</organism>
<comment type="caution">
    <text evidence="5">The sequence shown here is derived from an EMBL/GenBank/DDBJ whole genome shotgun (WGS) entry which is preliminary data.</text>
</comment>
<dbReference type="Gene3D" id="3.40.50.2000">
    <property type="entry name" value="Glycogen Phosphorylase B"/>
    <property type="match status" value="4"/>
</dbReference>
<proteinExistence type="inferred from homology"/>
<dbReference type="Pfam" id="PF00201">
    <property type="entry name" value="UDPGT"/>
    <property type="match status" value="2"/>
</dbReference>
<keyword evidence="2" id="KW-0328">Glycosyltransferase</keyword>
<comment type="similarity">
    <text evidence="1">Belongs to the UDP-glycosyltransferase family.</text>
</comment>
<dbReference type="Proteomes" id="UP000323000">
    <property type="component" value="Chromosome 1"/>
</dbReference>
<evidence type="ECO:0000313" key="5">
    <source>
        <dbReference type="EMBL" id="TXG74238.1"/>
    </source>
</evidence>
<evidence type="ECO:0000256" key="4">
    <source>
        <dbReference type="SAM" id="MobiDB-lite"/>
    </source>
</evidence>
<dbReference type="CDD" id="cd03784">
    <property type="entry name" value="GT1_Gtf-like"/>
    <property type="match status" value="2"/>
</dbReference>
<reference evidence="6" key="1">
    <citation type="journal article" date="2019" name="Gigascience">
        <title>De novo genome assembly of the endangered Acer yangbiense, a plant species with extremely small populations endemic to Yunnan Province, China.</title>
        <authorList>
            <person name="Yang J."/>
            <person name="Wariss H.M."/>
            <person name="Tao L."/>
            <person name="Zhang R."/>
            <person name="Yun Q."/>
            <person name="Hollingsworth P."/>
            <person name="Dao Z."/>
            <person name="Luo G."/>
            <person name="Guo H."/>
            <person name="Ma Y."/>
            <person name="Sun W."/>
        </authorList>
    </citation>
    <scope>NUCLEOTIDE SEQUENCE [LARGE SCALE GENOMIC DNA]</scope>
    <source>
        <strain evidence="6">cv. Malutang</strain>
    </source>
</reference>
<accession>A0A5C7IYN6</accession>
<name>A0A5C7IYN6_9ROSI</name>
<keyword evidence="6" id="KW-1185">Reference proteome</keyword>
<dbReference type="GO" id="GO:0080043">
    <property type="term" value="F:quercetin 3-O-glucosyltransferase activity"/>
    <property type="evidence" value="ECO:0007669"/>
    <property type="project" value="TreeGrafter"/>
</dbReference>
<feature type="region of interest" description="Disordered" evidence="4">
    <location>
        <begin position="1"/>
        <end position="21"/>
    </location>
</feature>
<gene>
    <name evidence="5" type="ORF">EZV62_002817</name>
</gene>
<dbReference type="PANTHER" id="PTHR11926">
    <property type="entry name" value="GLUCOSYL/GLUCURONOSYL TRANSFERASES"/>
    <property type="match status" value="1"/>
</dbReference>
<dbReference type="FunFam" id="3.40.50.2000:FF:000120">
    <property type="entry name" value="UDP-glycosyltransferase 76C1"/>
    <property type="match status" value="2"/>
</dbReference>
<feature type="compositionally biased region" description="Basic and acidic residues" evidence="4">
    <location>
        <begin position="12"/>
        <end position="21"/>
    </location>
</feature>
<sequence length="1094" mass="122341">MTNISFRLQSKPPRDREMEEQGGRRRCLVLVPYPLQGHITPMLQLGTILHSRGFSITIALSQFDFPDTSNLPDFVFQPLLNDSLSKFNDPDDIVALISNLNLSYRVSLQELLIEMIEKQQLERQDPQELPCIIYDPLMYSAEAVAHHLKLPSIVLHPSSVAFLLAFCVCPKIQKEGYTPFQVSKSLELVPELYPLRFKDLPVFDVKSVDDFLQFVTTVSNLRTSCMILNSIDCLEQQSLAQLRQKLQVPIFLIGPMHKLVPAPSSSLLEEDRSCISWLDKQTENSVVYVSFGSIASLEEKELAEMAWGLANSKQPFLWVLRPGSVHVSESVDSLLDDFKETIGERGRIVKWALQKEVLAHSAVGGFWSHCGWNSTLESVSEGVPMICRPFTADQKVIGRYVNHVWRVGIELENVFERGEIERAIKLLMVEKEGEEIRQRAAELKLELQLSVQKGGSSYNSLNELVELIMLQSKPPRDREMEEQGGRRRHLVLVPYPLQGHITPMLQLGTILHSIGFPITIAHSQFNSPDTSNHPDFVFLPLSDDSLSKCNDISDDIVASISYHNLTCRVSLQELLIEMIEKQQEQHEEQLPCIIFDSGMYCAEAVAHRLKLPSIMFRTSCAALTLSFYVCPKIQKEGYTPFQDSKSLELVPEFHPLRFKDLPVFNAKRLDEFLQFITTSTNLRTSGLICNSIDCLEQSSLSQLRPKLQVPIFLIGPMHKLVPSLSSSLLEEDRSCISWLDKQTENSVLYVSFGSMATMEEKQVAEMVWGLANSKQPFLWVLRLGSVHVSESVDLLLDDIKETIGERGCIVKWAAQKEVLAHSAVGGFWTHCGWNSTLESASEGVPMICRPFSWDQKINCRYVSHVWRVGIESENVFERGEIERAIKLLMVEREGEEIRQRAADLKLKLQLSVQKGDTVTLIVHYTDSRHCSANCSRTVHETELFTAPNFLGCFVLGGIWIPSCMACLAVEDPMCMEASLGGVSGASLGVVMSVQIQVAASSGTDSSLVTAVKPGVNSSSVPAKNLGLTVFGPVSYADIVKAFADSAVREVPQCYGLDSPRKVLVRADTDSNEASNNFKACNAKPNLQVTDNGID</sequence>
<evidence type="ECO:0000313" key="6">
    <source>
        <dbReference type="Proteomes" id="UP000323000"/>
    </source>
</evidence>
<dbReference type="OrthoDB" id="5835829at2759"/>
<dbReference type="SUPFAM" id="SSF53756">
    <property type="entry name" value="UDP-Glycosyltransferase/glycogen phosphorylase"/>
    <property type="match status" value="2"/>
</dbReference>
<evidence type="ECO:0000256" key="2">
    <source>
        <dbReference type="ARBA" id="ARBA00022676"/>
    </source>
</evidence>
<dbReference type="AlphaFoldDB" id="A0A5C7IYN6"/>
<dbReference type="GO" id="GO:0080044">
    <property type="term" value="F:quercetin 7-O-glucosyltransferase activity"/>
    <property type="evidence" value="ECO:0007669"/>
    <property type="project" value="TreeGrafter"/>
</dbReference>
<dbReference type="InterPro" id="IPR002213">
    <property type="entry name" value="UDP_glucos_trans"/>
</dbReference>
<keyword evidence="3" id="KW-0808">Transferase</keyword>
<evidence type="ECO:0000256" key="1">
    <source>
        <dbReference type="ARBA" id="ARBA00009995"/>
    </source>
</evidence>
<evidence type="ECO:0008006" key="7">
    <source>
        <dbReference type="Google" id="ProtNLM"/>
    </source>
</evidence>
<evidence type="ECO:0000256" key="3">
    <source>
        <dbReference type="ARBA" id="ARBA00022679"/>
    </source>
</evidence>
<dbReference type="EMBL" id="VAHF01000001">
    <property type="protein sequence ID" value="TXG74238.1"/>
    <property type="molecule type" value="Genomic_DNA"/>
</dbReference>